<feature type="domain" description="DUF7605" evidence="3">
    <location>
        <begin position="853"/>
        <end position="1007"/>
    </location>
</feature>
<protein>
    <recommendedName>
        <fullName evidence="6">P-loop containing nucleoside triphosphate hydrolase protein</fullName>
    </recommendedName>
</protein>
<dbReference type="Gene3D" id="3.40.50.300">
    <property type="entry name" value="P-loop containing nucleotide triphosphate hydrolases"/>
    <property type="match status" value="1"/>
</dbReference>
<dbReference type="CDD" id="cd00882">
    <property type="entry name" value="Ras_like_GTPase"/>
    <property type="match status" value="1"/>
</dbReference>
<proteinExistence type="predicted"/>
<evidence type="ECO:0000256" key="1">
    <source>
        <dbReference type="SAM" id="MobiDB-lite"/>
    </source>
</evidence>
<dbReference type="SUPFAM" id="SSF52540">
    <property type="entry name" value="P-loop containing nucleoside triphosphate hydrolases"/>
    <property type="match status" value="1"/>
</dbReference>
<evidence type="ECO:0000259" key="3">
    <source>
        <dbReference type="Pfam" id="PF24564"/>
    </source>
</evidence>
<dbReference type="GeneID" id="43673267"/>
<name>A0A5N7CRZ5_9EURO</name>
<feature type="compositionally biased region" description="Basic and acidic residues" evidence="1">
    <location>
        <begin position="145"/>
        <end position="161"/>
    </location>
</feature>
<dbReference type="InterPro" id="IPR045063">
    <property type="entry name" value="Dynamin_N"/>
</dbReference>
<dbReference type="PANTHER" id="PTHR36681:SF3">
    <property type="entry name" value="NUCLEAR GTPASE, GERMINAL CENTER-ASSOCIATED, TANDEM DUPLICATE 3"/>
    <property type="match status" value="1"/>
</dbReference>
<dbReference type="EMBL" id="ML736954">
    <property type="protein sequence ID" value="KAE8396904.1"/>
    <property type="molecule type" value="Genomic_DNA"/>
</dbReference>
<dbReference type="PANTHER" id="PTHR36681">
    <property type="entry name" value="NUCLEAR GTPASE, GERMINAL CENTER-ASSOCIATED, TANDEM DUPLICATE 3"/>
    <property type="match status" value="1"/>
</dbReference>
<keyword evidence="5" id="KW-1185">Reference proteome</keyword>
<dbReference type="AlphaFoldDB" id="A0A5N7CRZ5"/>
<organism evidence="4 5">
    <name type="scientific">Aspergillus pseudonomiae</name>
    <dbReference type="NCBI Taxonomy" id="1506151"/>
    <lineage>
        <taxon>Eukaryota</taxon>
        <taxon>Fungi</taxon>
        <taxon>Dikarya</taxon>
        <taxon>Ascomycota</taxon>
        <taxon>Pezizomycotina</taxon>
        <taxon>Eurotiomycetes</taxon>
        <taxon>Eurotiomycetidae</taxon>
        <taxon>Eurotiales</taxon>
        <taxon>Aspergillaceae</taxon>
        <taxon>Aspergillus</taxon>
        <taxon>Aspergillus subgen. Circumdati</taxon>
    </lineage>
</organism>
<dbReference type="Pfam" id="PF00350">
    <property type="entry name" value="Dynamin_N"/>
    <property type="match status" value="1"/>
</dbReference>
<dbReference type="InterPro" id="IPR027417">
    <property type="entry name" value="P-loop_NTPase"/>
</dbReference>
<evidence type="ECO:0000259" key="2">
    <source>
        <dbReference type="Pfam" id="PF00350"/>
    </source>
</evidence>
<evidence type="ECO:0008006" key="6">
    <source>
        <dbReference type="Google" id="ProtNLM"/>
    </source>
</evidence>
<accession>A0A5N7CRZ5</accession>
<evidence type="ECO:0000313" key="5">
    <source>
        <dbReference type="Proteomes" id="UP000325579"/>
    </source>
</evidence>
<reference evidence="4 5" key="1">
    <citation type="submission" date="2019-04" db="EMBL/GenBank/DDBJ databases">
        <authorList>
            <consortium name="DOE Joint Genome Institute"/>
            <person name="Mondo S."/>
            <person name="Kjaerbolling I."/>
            <person name="Vesth T."/>
            <person name="Frisvad J.C."/>
            <person name="Nybo J.L."/>
            <person name="Theobald S."/>
            <person name="Kildgaard S."/>
            <person name="Isbrandt T."/>
            <person name="Kuo A."/>
            <person name="Sato A."/>
            <person name="Lyhne E.K."/>
            <person name="Kogle M.E."/>
            <person name="Wiebenga A."/>
            <person name="Kun R.S."/>
            <person name="Lubbers R.J."/>
            <person name="Makela M.R."/>
            <person name="Barry K."/>
            <person name="Chovatia M."/>
            <person name="Clum A."/>
            <person name="Daum C."/>
            <person name="Haridas S."/>
            <person name="He G."/>
            <person name="LaButti K."/>
            <person name="Lipzen A."/>
            <person name="Riley R."/>
            <person name="Salamov A."/>
            <person name="Simmons B.A."/>
            <person name="Magnuson J.K."/>
            <person name="Henrissat B."/>
            <person name="Mortensen U.H."/>
            <person name="Larsen T.O."/>
            <person name="Devries R.P."/>
            <person name="Grigoriev I.V."/>
            <person name="Machida M."/>
            <person name="Baker S.E."/>
            <person name="Andersen M.R."/>
            <person name="Cantor M.N."/>
            <person name="Hua S.X."/>
        </authorList>
    </citation>
    <scope>NUCLEOTIDE SEQUENCE [LARGE SCALE GENOMIC DNA]</scope>
    <source>
        <strain evidence="4 5">CBS 119388</strain>
    </source>
</reference>
<feature type="compositionally biased region" description="Basic and acidic residues" evidence="1">
    <location>
        <begin position="590"/>
        <end position="617"/>
    </location>
</feature>
<feature type="region of interest" description="Disordered" evidence="1">
    <location>
        <begin position="540"/>
        <end position="617"/>
    </location>
</feature>
<dbReference type="OrthoDB" id="3598281at2759"/>
<dbReference type="Proteomes" id="UP000325579">
    <property type="component" value="Unassembled WGS sequence"/>
</dbReference>
<feature type="domain" description="Dynamin N-terminal" evidence="2">
    <location>
        <begin position="215"/>
        <end position="449"/>
    </location>
</feature>
<feature type="region of interest" description="Disordered" evidence="1">
    <location>
        <begin position="122"/>
        <end position="161"/>
    </location>
</feature>
<feature type="compositionally biased region" description="Basic and acidic residues" evidence="1">
    <location>
        <begin position="554"/>
        <end position="573"/>
    </location>
</feature>
<sequence length="1156" mass="131347">MDDQVINLAQLHYIAEQQARHSCIWEGQEHSHQYPNFKESWALVTPRLRQEYTERVQILASMSTPMEAQADYESSLKTLYETCFASMTQLEAEMTSSIPISTFKAQLGHLGTEVLAELCQGADDEDGEDGDDDDAAYSNDEDVEMTERDISPTHDPRKTEDPMIPALESAVDAGVLALENLQRVLNRSDVWLGDANWKDDIELALSFSQTEKVIIGVVGSTGVGKSSLINAIADEENILATNCMRASTAVATELSYNDGEFRYKERIEFIQRSEWEHELRILFKELCDSLRDVTRENIPKDSNAGVALDKIKAVYPSLEMENITNTSVEKLLEDQKVLSLLGSTLIFEEDKARVFSRKLKSYIDSKGKRHNSKNPSQRGSDIRLWPLIRVVRIYVKAKALSTGAVLVDLPGVFDSNAARVAVAEDYMKRCSAHWVISPINRAVDDKVAHDLLGQNFKMQMHMDCAFNNITFICTKTDDISVSEVQDSLRLALPSVKRREQQNKLCTQLKVEVNELEKRKEYILDDIGSISDEIEEFEARLSSEESHLSQSDNMPNKEKMSSEVEMSGRTDSNKNDMTTAPVDISATEVQKSSHSETEDRMRQHQALKAERKQLEQQRRQLNQQIKIKKAESKRLKEETENMKTDIIRECINARNIYSKEEIKKDFACGIHELDQEFGEDEDQTAISSLNLPARDYEKLANELPVFCVSTKAYQKLCGRLRKEVHVTGFTKLEDTEIPQLQRHCINLTEKAREASALRLLAQLKRLFQSMSLWSLATSPAHIMSDEKIQELETGFNLAVDNLRKVMEKQVCEHSDALLQTFEVNIINRLDRAVKHACGEIPRIISQWNAPRNEGGLAFNTYRAICRRQGVFKERDWNQELANPLLDKIVGGWTRTFCVKVPLHLNEFAVGMEGSLQDFHSRAMALADRGAPTNRNTEMPEVMLSTYCKTLGYELKPLEASIKSEQKELNRIFAKTIEAELRQAYQECADQSGRYSLVRMRDIMTRQAADNCSSVLGISAERALQNIMDLLNMTREKLGHLVESTVNHVSRDYRTAIIEPQIRKFSADQITLKNEVTKIIQSAEAKIHLDQLLGLNNEPNGQTVLVPPAAPEVLVKSEEEPEVKYEEEIPIQVEDIWGLHPGLEFVYNDLFKPEAERE</sequence>
<dbReference type="InterPro" id="IPR056024">
    <property type="entry name" value="DUF7605"/>
</dbReference>
<evidence type="ECO:0000313" key="4">
    <source>
        <dbReference type="EMBL" id="KAE8396904.1"/>
    </source>
</evidence>
<gene>
    <name evidence="4" type="ORF">BDV37DRAFT_289884</name>
</gene>
<feature type="compositionally biased region" description="Acidic residues" evidence="1">
    <location>
        <begin position="122"/>
        <end position="144"/>
    </location>
</feature>
<dbReference type="RefSeq" id="XP_031934223.1">
    <property type="nucleotide sequence ID" value="XM_032088576.1"/>
</dbReference>
<dbReference type="Pfam" id="PF24564">
    <property type="entry name" value="DUF7605"/>
    <property type="match status" value="1"/>
</dbReference>